<gene>
    <name evidence="3" type="ORF">SAMN02745941_01281</name>
</gene>
<feature type="compositionally biased region" description="Basic and acidic residues" evidence="1">
    <location>
        <begin position="81"/>
        <end position="93"/>
    </location>
</feature>
<protein>
    <submittedName>
        <fullName evidence="3">Uncharacterized protein</fullName>
    </submittedName>
</protein>
<dbReference type="SUPFAM" id="SSF75011">
    <property type="entry name" value="3-carboxy-cis,cis-mucoante lactonizing enzyme"/>
    <property type="match status" value="1"/>
</dbReference>
<dbReference type="RefSeq" id="WP_073017828.1">
    <property type="nucleotide sequence ID" value="NZ_FQXU01000004.1"/>
</dbReference>
<dbReference type="Proteomes" id="UP000184241">
    <property type="component" value="Unassembled WGS sequence"/>
</dbReference>
<organism evidence="3 4">
    <name type="scientific">Clostridium intestinale DSM 6191</name>
    <dbReference type="NCBI Taxonomy" id="1121320"/>
    <lineage>
        <taxon>Bacteria</taxon>
        <taxon>Bacillati</taxon>
        <taxon>Bacillota</taxon>
        <taxon>Clostridia</taxon>
        <taxon>Eubacteriales</taxon>
        <taxon>Clostridiaceae</taxon>
        <taxon>Clostridium</taxon>
    </lineage>
</organism>
<keyword evidence="2" id="KW-0472">Membrane</keyword>
<evidence type="ECO:0000256" key="1">
    <source>
        <dbReference type="SAM" id="MobiDB-lite"/>
    </source>
</evidence>
<dbReference type="EMBL" id="FQXU01000004">
    <property type="protein sequence ID" value="SHH91528.1"/>
    <property type="molecule type" value="Genomic_DNA"/>
</dbReference>
<keyword evidence="2" id="KW-0812">Transmembrane</keyword>
<accession>A0A1M5WW22</accession>
<proteinExistence type="predicted"/>
<keyword evidence="2" id="KW-1133">Transmembrane helix</keyword>
<feature type="transmembrane region" description="Helical" evidence="2">
    <location>
        <begin position="21"/>
        <end position="38"/>
    </location>
</feature>
<evidence type="ECO:0000313" key="3">
    <source>
        <dbReference type="EMBL" id="SHH91528.1"/>
    </source>
</evidence>
<evidence type="ECO:0000313" key="4">
    <source>
        <dbReference type="Proteomes" id="UP000184241"/>
    </source>
</evidence>
<feature type="region of interest" description="Disordered" evidence="1">
    <location>
        <begin position="65"/>
        <end position="98"/>
    </location>
</feature>
<name>A0A1M5WW22_9CLOT</name>
<reference evidence="3 4" key="1">
    <citation type="submission" date="2016-11" db="EMBL/GenBank/DDBJ databases">
        <authorList>
            <person name="Jaros S."/>
            <person name="Januszkiewicz K."/>
            <person name="Wedrychowicz H."/>
        </authorList>
    </citation>
    <scope>NUCLEOTIDE SEQUENCE [LARGE SCALE GENOMIC DNA]</scope>
    <source>
        <strain evidence="3 4">DSM 6191</strain>
    </source>
</reference>
<dbReference type="AlphaFoldDB" id="A0A1M5WW22"/>
<sequence length="278" mass="31405">MGKPSIFSREYEIKMKRRRRRIFSLIFVLVIIVGIFAFRSNLNTYITKAKDGISSIFNKKDEANENQLATSKEEETEVIEDSNKEENITDQKPVDNPQDQEQAVEIKFGNGDTAKALYEGEGDNKQYKLVTGLQNSNTAYVSPSGKSIIATDITTQDLKLIDINGAEAIVTKTQYVSKAGETFNKDDIIKRYQGYKWANDGRFIDDSHIAYLSYLPYFKTGDIDTYVWILDTSNGNHTAIWGLKGKNISFGNVTDNKLEVTVDEKKYLLMNNGSVSNL</sequence>
<evidence type="ECO:0000256" key="2">
    <source>
        <dbReference type="SAM" id="Phobius"/>
    </source>
</evidence>